<feature type="repeat" description="WD" evidence="5">
    <location>
        <begin position="460"/>
        <end position="501"/>
    </location>
</feature>
<dbReference type="SMART" id="SM00320">
    <property type="entry name" value="WD40"/>
    <property type="match status" value="6"/>
</dbReference>
<keyword evidence="2" id="KW-0963">Cytoplasm</keyword>
<dbReference type="PANTHER" id="PTHR12442:SF22">
    <property type="entry name" value="CYTOPLASMIC DYNEIN 1 INTERMEDIATE CHAIN-RELATED"/>
    <property type="match status" value="1"/>
</dbReference>
<dbReference type="Gene3D" id="2.130.10.10">
    <property type="entry name" value="YVTN repeat-like/Quinoprotein amine dehydrogenase"/>
    <property type="match status" value="2"/>
</dbReference>
<dbReference type="InterPro" id="IPR015943">
    <property type="entry name" value="WD40/YVTN_repeat-like_dom_sf"/>
</dbReference>
<feature type="compositionally biased region" description="Basic and acidic residues" evidence="6">
    <location>
        <begin position="70"/>
        <end position="83"/>
    </location>
</feature>
<evidence type="ECO:0000256" key="3">
    <source>
        <dbReference type="ARBA" id="ARBA00022574"/>
    </source>
</evidence>
<evidence type="ECO:0000256" key="1">
    <source>
        <dbReference type="ARBA" id="ARBA00004496"/>
    </source>
</evidence>
<evidence type="ECO:0000256" key="2">
    <source>
        <dbReference type="ARBA" id="ARBA00022490"/>
    </source>
</evidence>
<evidence type="ECO:0000256" key="5">
    <source>
        <dbReference type="PROSITE-ProRule" id="PRU00221"/>
    </source>
</evidence>
<dbReference type="GO" id="GO:0010970">
    <property type="term" value="P:transport along microtubule"/>
    <property type="evidence" value="ECO:0007669"/>
    <property type="project" value="TreeGrafter"/>
</dbReference>
<dbReference type="SUPFAM" id="SSF50978">
    <property type="entry name" value="WD40 repeat-like"/>
    <property type="match status" value="1"/>
</dbReference>
<reference evidence="7" key="1">
    <citation type="submission" date="2021-06" db="EMBL/GenBank/DDBJ databases">
        <authorList>
            <person name="Kallberg Y."/>
            <person name="Tangrot J."/>
            <person name="Rosling A."/>
        </authorList>
    </citation>
    <scope>NUCLEOTIDE SEQUENCE</scope>
    <source>
        <strain evidence="7">FL130A</strain>
    </source>
</reference>
<dbReference type="PANTHER" id="PTHR12442">
    <property type="entry name" value="DYNEIN INTERMEDIATE CHAIN"/>
    <property type="match status" value="1"/>
</dbReference>
<feature type="region of interest" description="Disordered" evidence="6">
    <location>
        <begin position="19"/>
        <end position="113"/>
    </location>
</feature>
<dbReference type="FunFam" id="2.130.10.10:FF:000414">
    <property type="entry name" value="Cytoplasmic dynein intermediate chain"/>
    <property type="match status" value="1"/>
</dbReference>
<evidence type="ECO:0000256" key="6">
    <source>
        <dbReference type="SAM" id="MobiDB-lite"/>
    </source>
</evidence>
<gene>
    <name evidence="7" type="ORF">ALEPTO_LOCUS6175</name>
</gene>
<name>A0A9N9B6N6_9GLOM</name>
<proteinExistence type="predicted"/>
<organism evidence="7 8">
    <name type="scientific">Ambispora leptoticha</name>
    <dbReference type="NCBI Taxonomy" id="144679"/>
    <lineage>
        <taxon>Eukaryota</taxon>
        <taxon>Fungi</taxon>
        <taxon>Fungi incertae sedis</taxon>
        <taxon>Mucoromycota</taxon>
        <taxon>Glomeromycotina</taxon>
        <taxon>Glomeromycetes</taxon>
        <taxon>Archaeosporales</taxon>
        <taxon>Ambisporaceae</taxon>
        <taxon>Ambispora</taxon>
    </lineage>
</organism>
<evidence type="ECO:0000313" key="7">
    <source>
        <dbReference type="EMBL" id="CAG8557302.1"/>
    </source>
</evidence>
<dbReference type="FunFam" id="2.130.10.10:FF:001070">
    <property type="entry name" value="Dynein intermediate chain, cytosolic"/>
    <property type="match status" value="1"/>
</dbReference>
<dbReference type="InterPro" id="IPR001680">
    <property type="entry name" value="WD40_rpt"/>
</dbReference>
<evidence type="ECO:0000256" key="4">
    <source>
        <dbReference type="ARBA" id="ARBA00022737"/>
    </source>
</evidence>
<dbReference type="GO" id="GO:0005868">
    <property type="term" value="C:cytoplasmic dynein complex"/>
    <property type="evidence" value="ECO:0007669"/>
    <property type="project" value="TreeGrafter"/>
</dbReference>
<dbReference type="InterPro" id="IPR036322">
    <property type="entry name" value="WD40_repeat_dom_sf"/>
</dbReference>
<dbReference type="PROSITE" id="PS50082">
    <property type="entry name" value="WD_REPEATS_2"/>
    <property type="match status" value="1"/>
</dbReference>
<comment type="caution">
    <text evidence="7">The sequence shown here is derived from an EMBL/GenBank/DDBJ whole genome shotgun (WGS) entry which is preliminary data.</text>
</comment>
<sequence length="636" mass="70398">MEKRKEELEKKRQKLAELRRAREERIVATTKVQTPPLIPLPNNTTTTTGQAPAAERSRRDAIDDLVNQLLHDKNKNEKEKSEHPATTSPGDSDNGSEKGGSEKGSSTFAPSYAPKPSVLGQLASPVSSMPQSPAISSARFIPDFTHFETIILDIAPKNKVFYGKEVQTTATSFGPQPPSEEEIYQKLAKDLNDKERDKIIHSVEFSKFMDYSTKVALRALNETYDILTNYSESADIDSMDEDSHARVKLVCTFYDDKWSKNRSVTDVSWSRKNPELSVASYNKNPMAMNEPDGIVLVWNTHLLESPEYIFHSQSDVLTTTFSNFNPNLIIGGTYSGQIVLWDTRAKSLPILKTPLSSSGHTHPVYSMQMVGTQNAHDLVSASTDGLICSWHLDMLTQPQETLELVHPTHTKTDEVSVTALGFPDNETTAFWVGTEEGNVYQANRFDRAGSKAGINQYDCYKGHWGPVTGLQFHPLAGKIDFSDLFLTASVDWTVKLWRAKSISKPSIANTTISPLYSFEGADDYVYDVKWSPNHPALFASVDGTGKFALWNLNSDTEIPIVSTQVGGNSGGRALNKINWDKDGRRVAIGASDGRVHVYDIGELSHPRPDESATLQKVISEMIANTESDGGRYAAKA</sequence>
<dbReference type="Pfam" id="PF00400">
    <property type="entry name" value="WD40"/>
    <property type="match status" value="3"/>
</dbReference>
<keyword evidence="8" id="KW-1185">Reference proteome</keyword>
<dbReference type="AlphaFoldDB" id="A0A9N9B6N6"/>
<dbReference type="OrthoDB" id="366230at2759"/>
<dbReference type="GO" id="GO:0045504">
    <property type="term" value="F:dynein heavy chain binding"/>
    <property type="evidence" value="ECO:0007669"/>
    <property type="project" value="TreeGrafter"/>
</dbReference>
<evidence type="ECO:0000313" key="8">
    <source>
        <dbReference type="Proteomes" id="UP000789508"/>
    </source>
</evidence>
<keyword evidence="4" id="KW-0677">Repeat</keyword>
<dbReference type="Proteomes" id="UP000789508">
    <property type="component" value="Unassembled WGS sequence"/>
</dbReference>
<dbReference type="EMBL" id="CAJVPS010002006">
    <property type="protein sequence ID" value="CAG8557302.1"/>
    <property type="molecule type" value="Genomic_DNA"/>
</dbReference>
<comment type="subcellular location">
    <subcellularLocation>
        <location evidence="1">Cytoplasm</location>
    </subcellularLocation>
</comment>
<dbReference type="GO" id="GO:0045503">
    <property type="term" value="F:dynein light chain binding"/>
    <property type="evidence" value="ECO:0007669"/>
    <property type="project" value="TreeGrafter"/>
</dbReference>
<dbReference type="InterPro" id="IPR050687">
    <property type="entry name" value="Dynein_IC"/>
</dbReference>
<dbReference type="GO" id="GO:0005737">
    <property type="term" value="C:cytoplasm"/>
    <property type="evidence" value="ECO:0007669"/>
    <property type="project" value="UniProtKB-SubCell"/>
</dbReference>
<protein>
    <submittedName>
        <fullName evidence="7">14171_t:CDS:1</fullName>
    </submittedName>
</protein>
<accession>A0A9N9B6N6</accession>
<keyword evidence="3 5" id="KW-0853">WD repeat</keyword>